<feature type="compositionally biased region" description="Basic and acidic residues" evidence="1">
    <location>
        <begin position="476"/>
        <end position="486"/>
    </location>
</feature>
<protein>
    <submittedName>
        <fullName evidence="3">Uncharacterized protein</fullName>
    </submittedName>
</protein>
<dbReference type="EnsemblPlants" id="Pp3c7_20110V3.7">
    <property type="protein sequence ID" value="Pp3c7_20110V3.7"/>
    <property type="gene ID" value="Pp3c7_20110"/>
</dbReference>
<sequence>MYRHHSPRYQGAKGLKVKHVLQIAILTVILTWVVYELSRIQKSSPSDGQDRSSLQATIPEPLSGRKVLKPRDKPGKLDWELEIDDTTTKSSSEDEKSLEEEAQANDDADGRRDVGTDFADTKNKESLAGDEDKKGEETEEVTYMEAYNADSGLKAKLDKQDEVEADDTSRSRLKERDNPATGNLKEDDGISDQEVTESNVSTQDEVEDEQVDPNAQFKEHPELNVDNLEENKGSLEVEAKEQRLKKMVDTQTQGEHFRYEPTEENILTQKQGEEEKAEEKIDAQLDQQNGTLPRSEEQNVSKNEAEVKIHTLSQEQEKIQETLDLNDTVSGTQKYVAVKDEEDLEKADATQTLKEPQKAANGSDSSTLVSEDESNKYVQPKEDDADQMDTSDNQDQVADAERLQTSQLKHTANEKEEAQDQDNEEKENDKVEDLELQTTTEQKSDSSLETKQAEQQEPELETDSKNAEDSSDSSSEEVKRREKHDSAVTANMDASTVEESKIEDEVSKNEILNQVTESNTAGSGDFTKESNV</sequence>
<feature type="compositionally biased region" description="Basic and acidic residues" evidence="1">
    <location>
        <begin position="294"/>
        <end position="304"/>
    </location>
</feature>
<keyword evidence="2" id="KW-0472">Membrane</keyword>
<dbReference type="AlphaFoldDB" id="A0A7I4E6D8"/>
<feature type="compositionally biased region" description="Polar residues" evidence="1">
    <location>
        <begin position="42"/>
        <end position="56"/>
    </location>
</feature>
<dbReference type="Gramene" id="Pp3c7_20110V3.7">
    <property type="protein sequence ID" value="Pp3c7_20110V3.7"/>
    <property type="gene ID" value="Pp3c7_20110"/>
</dbReference>
<dbReference type="EnsemblPlants" id="Pp3c7_20110V3.8">
    <property type="protein sequence ID" value="Pp3c7_20110V3.8"/>
    <property type="gene ID" value="Pp3c7_20110"/>
</dbReference>
<feature type="compositionally biased region" description="Basic and acidic residues" evidence="1">
    <location>
        <begin position="108"/>
        <end position="136"/>
    </location>
</feature>
<dbReference type="PANTHER" id="PTHR33700">
    <property type="entry name" value="MYB-LIKE PROTEIN X"/>
    <property type="match status" value="1"/>
</dbReference>
<accession>A0A7I4E6D8</accession>
<feature type="compositionally biased region" description="Basic and acidic residues" evidence="1">
    <location>
        <begin position="498"/>
        <end position="508"/>
    </location>
</feature>
<feature type="compositionally biased region" description="Basic and acidic residues" evidence="1">
    <location>
        <begin position="271"/>
        <end position="283"/>
    </location>
</feature>
<keyword evidence="4" id="KW-1185">Reference proteome</keyword>
<feature type="transmembrane region" description="Helical" evidence="2">
    <location>
        <begin position="20"/>
        <end position="37"/>
    </location>
</feature>
<feature type="compositionally biased region" description="Basic and acidic residues" evidence="1">
    <location>
        <begin position="153"/>
        <end position="188"/>
    </location>
</feature>
<evidence type="ECO:0000256" key="2">
    <source>
        <dbReference type="SAM" id="Phobius"/>
    </source>
</evidence>
<feature type="compositionally biased region" description="Basic and acidic residues" evidence="1">
    <location>
        <begin position="69"/>
        <end position="79"/>
    </location>
</feature>
<feature type="compositionally biased region" description="Polar residues" evidence="1">
    <location>
        <begin position="349"/>
        <end position="369"/>
    </location>
</feature>
<feature type="compositionally biased region" description="Basic and acidic residues" evidence="1">
    <location>
        <begin position="217"/>
        <end position="248"/>
    </location>
</feature>
<dbReference type="PANTHER" id="PTHR33700:SF4">
    <property type="entry name" value="MYB-LIKE PROTEIN X"/>
    <property type="match status" value="1"/>
</dbReference>
<evidence type="ECO:0000313" key="4">
    <source>
        <dbReference type="Proteomes" id="UP000006727"/>
    </source>
</evidence>
<feature type="compositionally biased region" description="Acidic residues" evidence="1">
    <location>
        <begin position="96"/>
        <end position="107"/>
    </location>
</feature>
<evidence type="ECO:0000313" key="3">
    <source>
        <dbReference type="EnsemblPlants" id="Pp3c7_20110V3.7"/>
    </source>
</evidence>
<feature type="compositionally biased region" description="Basic and acidic residues" evidence="1">
    <location>
        <begin position="373"/>
        <end position="382"/>
    </location>
</feature>
<dbReference type="Gramene" id="Pp3c7_20110V3.8">
    <property type="protein sequence ID" value="Pp3c7_20110V3.8"/>
    <property type="gene ID" value="Pp3c7_20110"/>
</dbReference>
<evidence type="ECO:0000256" key="1">
    <source>
        <dbReference type="SAM" id="MobiDB-lite"/>
    </source>
</evidence>
<proteinExistence type="predicted"/>
<dbReference type="EMBL" id="ABEU02000007">
    <property type="status" value="NOT_ANNOTATED_CDS"/>
    <property type="molecule type" value="Genomic_DNA"/>
</dbReference>
<name>A0A7I4E6D8_PHYPA</name>
<dbReference type="Proteomes" id="UP000006727">
    <property type="component" value="Chromosome 7"/>
</dbReference>
<feature type="compositionally biased region" description="Basic and acidic residues" evidence="1">
    <location>
        <begin position="442"/>
        <end position="454"/>
    </location>
</feature>
<organism evidence="3 4">
    <name type="scientific">Physcomitrium patens</name>
    <name type="common">Spreading-leaved earth moss</name>
    <name type="synonym">Physcomitrella patens</name>
    <dbReference type="NCBI Taxonomy" id="3218"/>
    <lineage>
        <taxon>Eukaryota</taxon>
        <taxon>Viridiplantae</taxon>
        <taxon>Streptophyta</taxon>
        <taxon>Embryophyta</taxon>
        <taxon>Bryophyta</taxon>
        <taxon>Bryophytina</taxon>
        <taxon>Bryopsida</taxon>
        <taxon>Funariidae</taxon>
        <taxon>Funariales</taxon>
        <taxon>Funariaceae</taxon>
        <taxon>Physcomitrium</taxon>
    </lineage>
</organism>
<feature type="compositionally biased region" description="Polar residues" evidence="1">
    <location>
        <begin position="510"/>
        <end position="522"/>
    </location>
</feature>
<gene>
    <name evidence="3" type="primary">LOC112285075</name>
</gene>
<reference evidence="3" key="3">
    <citation type="submission" date="2020-12" db="UniProtKB">
        <authorList>
            <consortium name="EnsemblPlants"/>
        </authorList>
    </citation>
    <scope>IDENTIFICATION</scope>
</reference>
<feature type="region of interest" description="Disordered" evidence="1">
    <location>
        <begin position="336"/>
        <end position="532"/>
    </location>
</feature>
<keyword evidence="2" id="KW-1133">Transmembrane helix</keyword>
<reference evidence="3 4" key="2">
    <citation type="journal article" date="2018" name="Plant J.">
        <title>The Physcomitrella patens chromosome-scale assembly reveals moss genome structure and evolution.</title>
        <authorList>
            <person name="Lang D."/>
            <person name="Ullrich K.K."/>
            <person name="Murat F."/>
            <person name="Fuchs J."/>
            <person name="Jenkins J."/>
            <person name="Haas F.B."/>
            <person name="Piednoel M."/>
            <person name="Gundlach H."/>
            <person name="Van Bel M."/>
            <person name="Meyberg R."/>
            <person name="Vives C."/>
            <person name="Morata J."/>
            <person name="Symeonidi A."/>
            <person name="Hiss M."/>
            <person name="Muchero W."/>
            <person name="Kamisugi Y."/>
            <person name="Saleh O."/>
            <person name="Blanc G."/>
            <person name="Decker E.L."/>
            <person name="van Gessel N."/>
            <person name="Grimwood J."/>
            <person name="Hayes R.D."/>
            <person name="Graham S.W."/>
            <person name="Gunter L.E."/>
            <person name="McDaniel S.F."/>
            <person name="Hoernstein S.N.W."/>
            <person name="Larsson A."/>
            <person name="Li F.W."/>
            <person name="Perroud P.F."/>
            <person name="Phillips J."/>
            <person name="Ranjan P."/>
            <person name="Rokshar D.S."/>
            <person name="Rothfels C.J."/>
            <person name="Schneider L."/>
            <person name="Shu S."/>
            <person name="Stevenson D.W."/>
            <person name="Thummler F."/>
            <person name="Tillich M."/>
            <person name="Villarreal Aguilar J.C."/>
            <person name="Widiez T."/>
            <person name="Wong G.K."/>
            <person name="Wymore A."/>
            <person name="Zhang Y."/>
            <person name="Zimmer A.D."/>
            <person name="Quatrano R.S."/>
            <person name="Mayer K.F.X."/>
            <person name="Goodstein D."/>
            <person name="Casacuberta J.M."/>
            <person name="Vandepoele K."/>
            <person name="Reski R."/>
            <person name="Cuming A.C."/>
            <person name="Tuskan G.A."/>
            <person name="Maumus F."/>
            <person name="Salse J."/>
            <person name="Schmutz J."/>
            <person name="Rensing S.A."/>
        </authorList>
    </citation>
    <scope>NUCLEOTIDE SEQUENCE [LARGE SCALE GENOMIC DNA]</scope>
    <source>
        <strain evidence="3 4">cv. Gransden 2004</strain>
    </source>
</reference>
<reference evidence="3 4" key="1">
    <citation type="journal article" date="2008" name="Science">
        <title>The Physcomitrella genome reveals evolutionary insights into the conquest of land by plants.</title>
        <authorList>
            <person name="Rensing S."/>
            <person name="Lang D."/>
            <person name="Zimmer A."/>
            <person name="Terry A."/>
            <person name="Salamov A."/>
            <person name="Shapiro H."/>
            <person name="Nishiyama T."/>
            <person name="Perroud P.-F."/>
            <person name="Lindquist E."/>
            <person name="Kamisugi Y."/>
            <person name="Tanahashi T."/>
            <person name="Sakakibara K."/>
            <person name="Fujita T."/>
            <person name="Oishi K."/>
            <person name="Shin-I T."/>
            <person name="Kuroki Y."/>
            <person name="Toyoda A."/>
            <person name="Suzuki Y."/>
            <person name="Hashimoto A."/>
            <person name="Yamaguchi K."/>
            <person name="Sugano A."/>
            <person name="Kohara Y."/>
            <person name="Fujiyama A."/>
            <person name="Anterola A."/>
            <person name="Aoki S."/>
            <person name="Ashton N."/>
            <person name="Barbazuk W.B."/>
            <person name="Barker E."/>
            <person name="Bennetzen J."/>
            <person name="Bezanilla M."/>
            <person name="Blankenship R."/>
            <person name="Cho S.H."/>
            <person name="Dutcher S."/>
            <person name="Estelle M."/>
            <person name="Fawcett J.A."/>
            <person name="Gundlach H."/>
            <person name="Hanada K."/>
            <person name="Heyl A."/>
            <person name="Hicks K.A."/>
            <person name="Hugh J."/>
            <person name="Lohr M."/>
            <person name="Mayer K."/>
            <person name="Melkozernov A."/>
            <person name="Murata T."/>
            <person name="Nelson D."/>
            <person name="Pils B."/>
            <person name="Prigge M."/>
            <person name="Reiss B."/>
            <person name="Renner T."/>
            <person name="Rombauts S."/>
            <person name="Rushton P."/>
            <person name="Sanderfoot A."/>
            <person name="Schween G."/>
            <person name="Shiu S.-H."/>
            <person name="Stueber K."/>
            <person name="Theodoulou F.L."/>
            <person name="Tu H."/>
            <person name="Van de Peer Y."/>
            <person name="Verrier P.J."/>
            <person name="Waters E."/>
            <person name="Wood A."/>
            <person name="Yang L."/>
            <person name="Cove D."/>
            <person name="Cuming A."/>
            <person name="Hasebe M."/>
            <person name="Lucas S."/>
            <person name="Mishler D.B."/>
            <person name="Reski R."/>
            <person name="Grigoriev I."/>
            <person name="Quatrano R.S."/>
            <person name="Boore J.L."/>
        </authorList>
    </citation>
    <scope>NUCLEOTIDE SEQUENCE [LARGE SCALE GENOMIC DNA]</scope>
    <source>
        <strain evidence="3 4">cv. Gransden 2004</strain>
    </source>
</reference>
<keyword evidence="2" id="KW-0812">Transmembrane</keyword>
<feature type="region of interest" description="Disordered" evidence="1">
    <location>
        <begin position="42"/>
        <end position="304"/>
    </location>
</feature>